<dbReference type="AlphaFoldDB" id="A0AAW5R1A5"/>
<dbReference type="Pfam" id="PF13354">
    <property type="entry name" value="Beta-lactamase2"/>
    <property type="match status" value="1"/>
</dbReference>
<feature type="domain" description="Beta-lactamase class A catalytic" evidence="4">
    <location>
        <begin position="61"/>
        <end position="173"/>
    </location>
</feature>
<reference evidence="5 6" key="1">
    <citation type="submission" date="2022-04" db="EMBL/GenBank/DDBJ databases">
        <authorList>
            <person name="Ye Y.-Q."/>
            <person name="Du Z.-J."/>
        </authorList>
    </citation>
    <scope>NUCLEOTIDE SEQUENCE [LARGE SCALE GENOMIC DNA]</scope>
    <source>
        <strain evidence="5 6">A6E488</strain>
    </source>
</reference>
<organism evidence="5 6">
    <name type="scientific">Microbaculum marinisediminis</name>
    <dbReference type="NCBI Taxonomy" id="2931392"/>
    <lineage>
        <taxon>Bacteria</taxon>
        <taxon>Pseudomonadati</taxon>
        <taxon>Pseudomonadota</taxon>
        <taxon>Alphaproteobacteria</taxon>
        <taxon>Hyphomicrobiales</taxon>
        <taxon>Tepidamorphaceae</taxon>
        <taxon>Microbaculum</taxon>
    </lineage>
</organism>
<evidence type="ECO:0000256" key="1">
    <source>
        <dbReference type="ARBA" id="ARBA00001526"/>
    </source>
</evidence>
<sequence>MMDRRGVLGLSVPAALGVMTLPAAAERRPRFNIDEPLQKLAELPGTSSYKFEVGTNGTIFNAAYRSDAQMFVGSAVKTFFLLKFLQDVERGKKSESDLLPVNNKIRSLSSPVFLNLRGETPARSLLEAMITHSDNTATDAILKSVGPQRVRRLVRRMGLKSIRFPGSTRLLFSYLAGAPYGVDKGWRGMKAIMQDKLFGFPRSPDNGRETMKGSADDFVEYYTRALSGEFFKSPATLTEFKRIQAMASAIVRVVPADTVAYAKGGSIEWLDFNALCLPGQMIVSGTPVTFCVTVNWDGPPDTIPVVSGQLVEAMSEILLEIAKTLAPGQYS</sequence>
<dbReference type="InterPro" id="IPR045155">
    <property type="entry name" value="Beta-lactam_cat"/>
</dbReference>
<comment type="caution">
    <text evidence="5">The sequence shown here is derived from an EMBL/GenBank/DDBJ whole genome shotgun (WGS) entry which is preliminary data.</text>
</comment>
<proteinExistence type="inferred from homology"/>
<dbReference type="InterPro" id="IPR000871">
    <property type="entry name" value="Beta-lactam_class-A"/>
</dbReference>
<dbReference type="EMBL" id="JALIDZ010000005">
    <property type="protein sequence ID" value="MCT8972653.1"/>
    <property type="molecule type" value="Genomic_DNA"/>
</dbReference>
<evidence type="ECO:0000313" key="5">
    <source>
        <dbReference type="EMBL" id="MCT8972653.1"/>
    </source>
</evidence>
<protein>
    <recommendedName>
        <fullName evidence="3">beta-lactamase</fullName>
        <ecNumber evidence="3">3.5.2.6</ecNumber>
    </recommendedName>
</protein>
<evidence type="ECO:0000256" key="3">
    <source>
        <dbReference type="ARBA" id="ARBA00012865"/>
    </source>
</evidence>
<gene>
    <name evidence="5" type="ORF">MUB46_12375</name>
</gene>
<dbReference type="Gene3D" id="3.40.710.10">
    <property type="entry name" value="DD-peptidase/beta-lactamase superfamily"/>
    <property type="match status" value="1"/>
</dbReference>
<dbReference type="GO" id="GO:0030655">
    <property type="term" value="P:beta-lactam antibiotic catabolic process"/>
    <property type="evidence" value="ECO:0007669"/>
    <property type="project" value="InterPro"/>
</dbReference>
<evidence type="ECO:0000259" key="4">
    <source>
        <dbReference type="Pfam" id="PF13354"/>
    </source>
</evidence>
<dbReference type="SUPFAM" id="SSF56601">
    <property type="entry name" value="beta-lactamase/transpeptidase-like"/>
    <property type="match status" value="1"/>
</dbReference>
<comment type="similarity">
    <text evidence="2">Belongs to the class-A beta-lactamase family.</text>
</comment>
<name>A0AAW5R1A5_9HYPH</name>
<keyword evidence="6" id="KW-1185">Reference proteome</keyword>
<dbReference type="PANTHER" id="PTHR35333:SF3">
    <property type="entry name" value="BETA-LACTAMASE-TYPE TRANSPEPTIDASE FOLD CONTAINING PROTEIN"/>
    <property type="match status" value="1"/>
</dbReference>
<accession>A0AAW5R1A5</accession>
<dbReference type="InterPro" id="IPR012338">
    <property type="entry name" value="Beta-lactam/transpept-like"/>
</dbReference>
<evidence type="ECO:0000313" key="6">
    <source>
        <dbReference type="Proteomes" id="UP001320898"/>
    </source>
</evidence>
<dbReference type="GO" id="GO:0008800">
    <property type="term" value="F:beta-lactamase activity"/>
    <property type="evidence" value="ECO:0007669"/>
    <property type="project" value="UniProtKB-EC"/>
</dbReference>
<keyword evidence="5" id="KW-0378">Hydrolase</keyword>
<dbReference type="EC" id="3.5.2.6" evidence="3"/>
<dbReference type="PANTHER" id="PTHR35333">
    <property type="entry name" value="BETA-LACTAMASE"/>
    <property type="match status" value="1"/>
</dbReference>
<comment type="catalytic activity">
    <reaction evidence="1">
        <text>a beta-lactam + H2O = a substituted beta-amino acid</text>
        <dbReference type="Rhea" id="RHEA:20401"/>
        <dbReference type="ChEBI" id="CHEBI:15377"/>
        <dbReference type="ChEBI" id="CHEBI:35627"/>
        <dbReference type="ChEBI" id="CHEBI:140347"/>
        <dbReference type="EC" id="3.5.2.6"/>
    </reaction>
</comment>
<dbReference type="RefSeq" id="WP_261616230.1">
    <property type="nucleotide sequence ID" value="NZ_JALIDZ010000005.1"/>
</dbReference>
<dbReference type="GO" id="GO:0046677">
    <property type="term" value="P:response to antibiotic"/>
    <property type="evidence" value="ECO:0007669"/>
    <property type="project" value="InterPro"/>
</dbReference>
<dbReference type="Proteomes" id="UP001320898">
    <property type="component" value="Unassembled WGS sequence"/>
</dbReference>
<evidence type="ECO:0000256" key="2">
    <source>
        <dbReference type="ARBA" id="ARBA00009009"/>
    </source>
</evidence>